<reference evidence="2 3" key="1">
    <citation type="journal article" date="2015" name="Nat. Commun.">
        <title>Outbred genome sequencing and CRISPR/Cas9 gene editing in butterflies.</title>
        <authorList>
            <person name="Li X."/>
            <person name="Fan D."/>
            <person name="Zhang W."/>
            <person name="Liu G."/>
            <person name="Zhang L."/>
            <person name="Zhao L."/>
            <person name="Fang X."/>
            <person name="Chen L."/>
            <person name="Dong Y."/>
            <person name="Chen Y."/>
            <person name="Ding Y."/>
            <person name="Zhao R."/>
            <person name="Feng M."/>
            <person name="Zhu Y."/>
            <person name="Feng Y."/>
            <person name="Jiang X."/>
            <person name="Zhu D."/>
            <person name="Xiang H."/>
            <person name="Feng X."/>
            <person name="Li S."/>
            <person name="Wang J."/>
            <person name="Zhang G."/>
            <person name="Kronforst M.R."/>
            <person name="Wang W."/>
        </authorList>
    </citation>
    <scope>NUCLEOTIDE SEQUENCE [LARGE SCALE GENOMIC DNA]</scope>
    <source>
        <strain evidence="2">Ya'a_city_454_Pm</strain>
        <tissue evidence="2">Whole body</tissue>
    </source>
</reference>
<dbReference type="Proteomes" id="UP000053240">
    <property type="component" value="Unassembled WGS sequence"/>
</dbReference>
<keyword evidence="3" id="KW-1185">Reference proteome</keyword>
<proteinExistence type="predicted"/>
<protein>
    <submittedName>
        <fullName evidence="2">Uncharacterized protein</fullName>
    </submittedName>
</protein>
<feature type="region of interest" description="Disordered" evidence="1">
    <location>
        <begin position="33"/>
        <end position="60"/>
    </location>
</feature>
<evidence type="ECO:0000313" key="2">
    <source>
        <dbReference type="EMBL" id="KPJ21514.1"/>
    </source>
</evidence>
<evidence type="ECO:0000256" key="1">
    <source>
        <dbReference type="SAM" id="MobiDB-lite"/>
    </source>
</evidence>
<gene>
    <name evidence="2" type="ORF">RR48_00532</name>
</gene>
<feature type="compositionally biased region" description="Low complexity" evidence="1">
    <location>
        <begin position="42"/>
        <end position="56"/>
    </location>
</feature>
<name>A0A0N0PFQ4_PAPMA</name>
<organism evidence="2 3">
    <name type="scientific">Papilio machaon</name>
    <name type="common">Old World swallowtail butterfly</name>
    <dbReference type="NCBI Taxonomy" id="76193"/>
    <lineage>
        <taxon>Eukaryota</taxon>
        <taxon>Metazoa</taxon>
        <taxon>Ecdysozoa</taxon>
        <taxon>Arthropoda</taxon>
        <taxon>Hexapoda</taxon>
        <taxon>Insecta</taxon>
        <taxon>Pterygota</taxon>
        <taxon>Neoptera</taxon>
        <taxon>Endopterygota</taxon>
        <taxon>Lepidoptera</taxon>
        <taxon>Glossata</taxon>
        <taxon>Ditrysia</taxon>
        <taxon>Papilionoidea</taxon>
        <taxon>Papilionidae</taxon>
        <taxon>Papilioninae</taxon>
        <taxon>Papilio</taxon>
    </lineage>
</organism>
<sequence>MKSFTNLSQDLDDSSDDECPLFIVADEMQANNADADEVTDENPSANNSISNENNTNAKTKPEVDSDFYKCTCEDDFTENHMDILVPIVTLETVHDSPWTELE</sequence>
<accession>A0A0N0PFQ4</accession>
<dbReference type="EMBL" id="LADJ01052180">
    <property type="protein sequence ID" value="KPJ21514.1"/>
    <property type="molecule type" value="Genomic_DNA"/>
</dbReference>
<dbReference type="InParanoid" id="A0A0N0PFQ4"/>
<dbReference type="AlphaFoldDB" id="A0A0N0PFQ4"/>
<evidence type="ECO:0000313" key="3">
    <source>
        <dbReference type="Proteomes" id="UP000053240"/>
    </source>
</evidence>
<comment type="caution">
    <text evidence="2">The sequence shown here is derived from an EMBL/GenBank/DDBJ whole genome shotgun (WGS) entry which is preliminary data.</text>
</comment>